<dbReference type="GO" id="GO:0019172">
    <property type="term" value="F:glyoxalase III activity"/>
    <property type="evidence" value="ECO:0007669"/>
    <property type="project" value="TreeGrafter"/>
</dbReference>
<comment type="caution">
    <text evidence="5">The sequence shown here is derived from an EMBL/GenBank/DDBJ whole genome shotgun (WGS) entry which is preliminary data.</text>
</comment>
<dbReference type="Pfam" id="PF01965">
    <property type="entry name" value="DJ-1_PfpI"/>
    <property type="match status" value="1"/>
</dbReference>
<organism evidence="5 6">
    <name type="scientific">Streptococcus danieliae</name>
    <dbReference type="NCBI Taxonomy" id="747656"/>
    <lineage>
        <taxon>Bacteria</taxon>
        <taxon>Bacillati</taxon>
        <taxon>Bacillota</taxon>
        <taxon>Bacilli</taxon>
        <taxon>Lactobacillales</taxon>
        <taxon>Streptococcaceae</taxon>
        <taxon>Streptococcus</taxon>
    </lineage>
</organism>
<reference evidence="5 6" key="1">
    <citation type="submission" date="2020-07" db="EMBL/GenBank/DDBJ databases">
        <title>MOT database genomes.</title>
        <authorList>
            <person name="Joseph S."/>
            <person name="Aduse-Opoku J."/>
            <person name="Hashim A."/>
            <person name="Wade W."/>
            <person name="Curtis M."/>
        </authorList>
    </citation>
    <scope>NUCLEOTIDE SEQUENCE [LARGE SCALE GENOMIC DNA]</scope>
    <source>
        <strain evidence="5 6">STR</strain>
    </source>
</reference>
<dbReference type="InterPro" id="IPR050325">
    <property type="entry name" value="Prot/Nucl_acid_deglycase"/>
</dbReference>
<dbReference type="AlphaFoldDB" id="A0A7Z0M709"/>
<sequence length="230" mass="25675">MENKGKVLVVLTNVEQYGEDPGQTGLWLAEATEFVAEVTRAGYQVDYVSPQGGAVPIDPRSLKKWYVTEEDLRLRDSWDFQKRALTSSKKPEDISAQDYLAIYYTGGHGVIWDFPDNQALQDIALTIYEQGGFVTSVCHGLAGLLNLQDSSGHYLLAGKQVTGFTKWEEILSGKWKKVPFITETEAKKRGANFQQKFPFQSHALQDGRLITGQNPMSGRAVARLLLEAME</sequence>
<dbReference type="InterPro" id="IPR029062">
    <property type="entry name" value="Class_I_gatase-like"/>
</dbReference>
<dbReference type="CDD" id="cd03141">
    <property type="entry name" value="GATase1_Hsp31_like"/>
    <property type="match status" value="1"/>
</dbReference>
<evidence type="ECO:0000313" key="5">
    <source>
        <dbReference type="EMBL" id="NYS96974.1"/>
    </source>
</evidence>
<keyword evidence="5" id="KW-0808">Transferase</keyword>
<accession>A0A7Z0M709</accession>
<proteinExistence type="inferred from homology"/>
<dbReference type="PANTHER" id="PTHR48094:SF11">
    <property type="entry name" value="GLUTATHIONE-INDEPENDENT GLYOXALASE HSP31-RELATED"/>
    <property type="match status" value="1"/>
</dbReference>
<evidence type="ECO:0000313" key="6">
    <source>
        <dbReference type="Proteomes" id="UP000589521"/>
    </source>
</evidence>
<dbReference type="GO" id="GO:0019243">
    <property type="term" value="P:methylglyoxal catabolic process to D-lactate via S-lactoyl-glutathione"/>
    <property type="evidence" value="ECO:0007669"/>
    <property type="project" value="TreeGrafter"/>
</dbReference>
<dbReference type="GO" id="GO:0005737">
    <property type="term" value="C:cytoplasm"/>
    <property type="evidence" value="ECO:0007669"/>
    <property type="project" value="TreeGrafter"/>
</dbReference>
<dbReference type="Gene3D" id="3.40.50.880">
    <property type="match status" value="1"/>
</dbReference>
<keyword evidence="1" id="KW-0346">Stress response</keyword>
<name>A0A7Z0M709_9STRE</name>
<dbReference type="InterPro" id="IPR002818">
    <property type="entry name" value="DJ-1/PfpI"/>
</dbReference>
<gene>
    <name evidence="5" type="ORF">HZY94_07280</name>
</gene>
<dbReference type="EMBL" id="JACBXX010000150">
    <property type="protein sequence ID" value="NYS96974.1"/>
    <property type="molecule type" value="Genomic_DNA"/>
</dbReference>
<dbReference type="RefSeq" id="WP_179925639.1">
    <property type="nucleotide sequence ID" value="NZ_JACBXX010000150.1"/>
</dbReference>
<dbReference type="SUPFAM" id="SSF52317">
    <property type="entry name" value="Class I glutamine amidotransferase-like"/>
    <property type="match status" value="1"/>
</dbReference>
<evidence type="ECO:0000259" key="4">
    <source>
        <dbReference type="Pfam" id="PF01965"/>
    </source>
</evidence>
<evidence type="ECO:0000256" key="2">
    <source>
        <dbReference type="ARBA" id="ARBA00023239"/>
    </source>
</evidence>
<dbReference type="GO" id="GO:0016740">
    <property type="term" value="F:transferase activity"/>
    <property type="evidence" value="ECO:0007669"/>
    <property type="project" value="UniProtKB-KW"/>
</dbReference>
<evidence type="ECO:0000256" key="1">
    <source>
        <dbReference type="ARBA" id="ARBA00023016"/>
    </source>
</evidence>
<protein>
    <submittedName>
        <fullName evidence="5">Type 1 glutamine amidotransferase domain-containing protein</fullName>
    </submittedName>
</protein>
<keyword evidence="2" id="KW-0456">Lyase</keyword>
<comment type="similarity">
    <text evidence="3">Belongs to the peptidase C56 family. HSP31-like subfamily.</text>
</comment>
<feature type="domain" description="DJ-1/PfpI" evidence="4">
    <location>
        <begin position="30"/>
        <end position="227"/>
    </location>
</feature>
<keyword evidence="5" id="KW-0315">Glutamine amidotransferase</keyword>
<evidence type="ECO:0000256" key="3">
    <source>
        <dbReference type="ARBA" id="ARBA00038493"/>
    </source>
</evidence>
<dbReference type="Proteomes" id="UP000589521">
    <property type="component" value="Unassembled WGS sequence"/>
</dbReference>
<dbReference type="PANTHER" id="PTHR48094">
    <property type="entry name" value="PROTEIN/NUCLEIC ACID DEGLYCASE DJ-1-RELATED"/>
    <property type="match status" value="1"/>
</dbReference>